<dbReference type="Proteomes" id="UP000334340">
    <property type="component" value="Unassembled WGS sequence"/>
</dbReference>
<name>A0A564ZFS0_9BACT</name>
<dbReference type="CDD" id="cd03801">
    <property type="entry name" value="GT4_PimA-like"/>
    <property type="match status" value="1"/>
</dbReference>
<organism evidence="1 2">
    <name type="scientific">Candidatus Methylomirabilis lanthanidiphila</name>
    <dbReference type="NCBI Taxonomy" id="2211376"/>
    <lineage>
        <taxon>Bacteria</taxon>
        <taxon>Candidatus Methylomirabilota</taxon>
        <taxon>Candidatus Methylomirabilia</taxon>
        <taxon>Candidatus Methylomirabilales</taxon>
        <taxon>Candidatus Methylomirabilaceae</taxon>
        <taxon>Candidatus Methylomirabilis</taxon>
    </lineage>
</organism>
<dbReference type="GO" id="GO:0016757">
    <property type="term" value="F:glycosyltransferase activity"/>
    <property type="evidence" value="ECO:0007669"/>
    <property type="project" value="TreeGrafter"/>
</dbReference>
<evidence type="ECO:0000313" key="1">
    <source>
        <dbReference type="EMBL" id="VUZ84003.1"/>
    </source>
</evidence>
<protein>
    <recommendedName>
        <fullName evidence="3">Glycosyltransferase</fullName>
    </recommendedName>
</protein>
<sequence length="404" mass="44030">MKPRLLFISPFIPAHSGNGPAKRAASTLQVLGDRFDIHLLVASSGPRLNGAVETMPGHPREVATVPVRLWPDPRAGLKRMMAAFPWLYRRCFAAPFEWQVMSRAAFDYPFRETVFDVVHVFRLYSIPVLDFIRARATVGAVWLDLDDVESSTRRELAALRRSRGEYLAAAQCAAEAEQYARIEADRVPSFDRVFVCSSEDCEHLRTLRIHAAPERAPNVVSAPASPPAAKPRHSPFRFLFVGTLGYLPNMDGLEWFASDILPRLKEAAPAPFVIHVVGGGLPRHVAAVLASRPEMKIDGWVPDMEPVYRDADAVIIPLRAGGGTRIKLLEAFAHGCPVISTVAGARGIDADPGRHLLIADQPAEFAAGCARLMTDAELSACLSASAGSLVRERYGAAALTEVLG</sequence>
<dbReference type="Pfam" id="PF13692">
    <property type="entry name" value="Glyco_trans_1_4"/>
    <property type="match status" value="1"/>
</dbReference>
<gene>
    <name evidence="1" type="ORF">MELA_00367</name>
</gene>
<dbReference type="AlphaFoldDB" id="A0A564ZFS0"/>
<accession>A0A564ZFS0</accession>
<keyword evidence="2" id="KW-1185">Reference proteome</keyword>
<proteinExistence type="predicted"/>
<evidence type="ECO:0000313" key="2">
    <source>
        <dbReference type="Proteomes" id="UP000334340"/>
    </source>
</evidence>
<reference evidence="1 2" key="1">
    <citation type="submission" date="2019-07" db="EMBL/GenBank/DDBJ databases">
        <authorList>
            <person name="Cremers G."/>
        </authorList>
    </citation>
    <scope>NUCLEOTIDE SEQUENCE [LARGE SCALE GENOMIC DNA]</scope>
</reference>
<dbReference type="SUPFAM" id="SSF53756">
    <property type="entry name" value="UDP-Glycosyltransferase/glycogen phosphorylase"/>
    <property type="match status" value="1"/>
</dbReference>
<evidence type="ECO:0008006" key="3">
    <source>
        <dbReference type="Google" id="ProtNLM"/>
    </source>
</evidence>
<dbReference type="PANTHER" id="PTHR12526">
    <property type="entry name" value="GLYCOSYLTRANSFERASE"/>
    <property type="match status" value="1"/>
</dbReference>
<dbReference type="Gene3D" id="3.40.50.2000">
    <property type="entry name" value="Glycogen Phosphorylase B"/>
    <property type="match status" value="1"/>
</dbReference>
<dbReference type="EMBL" id="CABIKM010000005">
    <property type="protein sequence ID" value="VUZ84003.1"/>
    <property type="molecule type" value="Genomic_DNA"/>
</dbReference>
<dbReference type="PANTHER" id="PTHR12526:SF600">
    <property type="entry name" value="GLYCOSYL TRANSFERASE GROUP 1"/>
    <property type="match status" value="1"/>
</dbReference>